<keyword evidence="3" id="KW-1185">Reference proteome</keyword>
<dbReference type="STRING" id="543379.A0A232F188"/>
<proteinExistence type="predicted"/>
<dbReference type="PANTHER" id="PTHR46599:SF3">
    <property type="entry name" value="PIGGYBAC TRANSPOSABLE ELEMENT-DERIVED PROTEIN 4"/>
    <property type="match status" value="1"/>
</dbReference>
<name>A0A232F188_9HYME</name>
<organism evidence="2 3">
    <name type="scientific">Trichomalopsis sarcophagae</name>
    <dbReference type="NCBI Taxonomy" id="543379"/>
    <lineage>
        <taxon>Eukaryota</taxon>
        <taxon>Metazoa</taxon>
        <taxon>Ecdysozoa</taxon>
        <taxon>Arthropoda</taxon>
        <taxon>Hexapoda</taxon>
        <taxon>Insecta</taxon>
        <taxon>Pterygota</taxon>
        <taxon>Neoptera</taxon>
        <taxon>Endopterygota</taxon>
        <taxon>Hymenoptera</taxon>
        <taxon>Apocrita</taxon>
        <taxon>Proctotrupomorpha</taxon>
        <taxon>Chalcidoidea</taxon>
        <taxon>Pteromalidae</taxon>
        <taxon>Pteromalinae</taxon>
        <taxon>Trichomalopsis</taxon>
    </lineage>
</organism>
<dbReference type="AlphaFoldDB" id="A0A232F188"/>
<reference evidence="2 3" key="1">
    <citation type="journal article" date="2017" name="Curr. Biol.">
        <title>The Evolution of Venom by Co-option of Single-Copy Genes.</title>
        <authorList>
            <person name="Martinson E.O."/>
            <person name="Mrinalini"/>
            <person name="Kelkar Y.D."/>
            <person name="Chang C.H."/>
            <person name="Werren J.H."/>
        </authorList>
    </citation>
    <scope>NUCLEOTIDE SEQUENCE [LARGE SCALE GENOMIC DNA]</scope>
    <source>
        <strain evidence="2 3">Alberta</strain>
        <tissue evidence="2">Whole body</tissue>
    </source>
</reference>
<sequence>MPYTRFSKLTEMIDFNDNDSMLPRTDPNYGKLHKIRPLIDHINQTSNKSYNTSKTVSVDESMIPFSERSSFIQYMPMKPIKRGFKVWCLSDSSTGYVVKSEVYTGKARDGSKNPLGARVVLNLVSNILGVGYLIAFDNFFTSVNLVEELLDKGIYSVGTVRNNRKGLPEMMKAKEKTKRGDFNNRITKGISAIKYGQETSHNVDVSFQSYGNCRDHSETERWISASYILSNYDPGL</sequence>
<protein>
    <recommendedName>
        <fullName evidence="1">PiggyBac transposable element-derived protein domain-containing protein</fullName>
    </recommendedName>
</protein>
<dbReference type="InterPro" id="IPR029526">
    <property type="entry name" value="PGBD"/>
</dbReference>
<feature type="domain" description="PiggyBac transposable element-derived protein" evidence="1">
    <location>
        <begin position="1"/>
        <end position="220"/>
    </location>
</feature>
<gene>
    <name evidence="2" type="ORF">TSAR_014597</name>
</gene>
<accession>A0A232F188</accession>
<dbReference type="EMBL" id="NNAY01001272">
    <property type="protein sequence ID" value="OXU24546.1"/>
    <property type="molecule type" value="Genomic_DNA"/>
</dbReference>
<evidence type="ECO:0000313" key="3">
    <source>
        <dbReference type="Proteomes" id="UP000215335"/>
    </source>
</evidence>
<evidence type="ECO:0000313" key="2">
    <source>
        <dbReference type="EMBL" id="OXU24546.1"/>
    </source>
</evidence>
<dbReference type="PANTHER" id="PTHR46599">
    <property type="entry name" value="PIGGYBAC TRANSPOSABLE ELEMENT-DERIVED PROTEIN 4"/>
    <property type="match status" value="1"/>
</dbReference>
<dbReference type="OrthoDB" id="7681398at2759"/>
<comment type="caution">
    <text evidence="2">The sequence shown here is derived from an EMBL/GenBank/DDBJ whole genome shotgun (WGS) entry which is preliminary data.</text>
</comment>
<dbReference type="Pfam" id="PF13843">
    <property type="entry name" value="DDE_Tnp_1_7"/>
    <property type="match status" value="1"/>
</dbReference>
<evidence type="ECO:0000259" key="1">
    <source>
        <dbReference type="Pfam" id="PF13843"/>
    </source>
</evidence>
<dbReference type="Proteomes" id="UP000215335">
    <property type="component" value="Unassembled WGS sequence"/>
</dbReference>